<evidence type="ECO:0000313" key="2">
    <source>
        <dbReference type="Proteomes" id="UP000516428"/>
    </source>
</evidence>
<proteinExistence type="predicted"/>
<sequence length="72" mass="8742">MTNEVERERHCPTCKSYEQHRHLTPEEDAWLRKTAGETYTYDWWRCKKTGCRTLRNHGVESRNVQLPEDFDD</sequence>
<protein>
    <submittedName>
        <fullName evidence="1">Uncharacterized protein</fullName>
    </submittedName>
</protein>
<dbReference type="RefSeq" id="WP_188338932.1">
    <property type="nucleotide sequence ID" value="NZ_CP061281.1"/>
</dbReference>
<dbReference type="AlphaFoldDB" id="A0A7H1BBZ3"/>
<accession>A0A7H1BBZ3</accession>
<keyword evidence="2" id="KW-1185">Reference proteome</keyword>
<organism evidence="1 2">
    <name type="scientific">Streptomyces xanthii</name>
    <dbReference type="NCBI Taxonomy" id="2768069"/>
    <lineage>
        <taxon>Bacteria</taxon>
        <taxon>Bacillati</taxon>
        <taxon>Actinomycetota</taxon>
        <taxon>Actinomycetes</taxon>
        <taxon>Kitasatosporales</taxon>
        <taxon>Streptomycetaceae</taxon>
        <taxon>Streptomyces</taxon>
    </lineage>
</organism>
<gene>
    <name evidence="1" type="ORF">IAG42_23485</name>
</gene>
<evidence type="ECO:0000313" key="1">
    <source>
        <dbReference type="EMBL" id="QNS06248.1"/>
    </source>
</evidence>
<dbReference type="KEGG" id="sxn:IAG42_23485"/>
<reference evidence="1 2" key="1">
    <citation type="submission" date="2020-09" db="EMBL/GenBank/DDBJ databases">
        <title>A novel species.</title>
        <authorList>
            <person name="Gao J."/>
        </authorList>
    </citation>
    <scope>NUCLEOTIDE SEQUENCE [LARGE SCALE GENOMIC DNA]</scope>
    <source>
        <strain evidence="1 2">CRXT-Y-14</strain>
    </source>
</reference>
<dbReference type="Proteomes" id="UP000516428">
    <property type="component" value="Chromosome"/>
</dbReference>
<name>A0A7H1BBZ3_9ACTN</name>
<dbReference type="EMBL" id="CP061281">
    <property type="protein sequence ID" value="QNS06248.1"/>
    <property type="molecule type" value="Genomic_DNA"/>
</dbReference>